<dbReference type="InterPro" id="IPR018499">
    <property type="entry name" value="Tetraspanin/Peripherin"/>
</dbReference>
<feature type="transmembrane region" description="Helical" evidence="6">
    <location>
        <begin position="85"/>
        <end position="113"/>
    </location>
</feature>
<dbReference type="EnsemblMetazoa" id="HelroT194149">
    <property type="protein sequence ID" value="HelroP194149"/>
    <property type="gene ID" value="HelroG194149"/>
</dbReference>
<evidence type="ECO:0000313" key="7">
    <source>
        <dbReference type="EMBL" id="ESN93220.1"/>
    </source>
</evidence>
<dbReference type="Pfam" id="PF00335">
    <property type="entry name" value="Tetraspanin"/>
    <property type="match status" value="1"/>
</dbReference>
<evidence type="ECO:0000256" key="4">
    <source>
        <dbReference type="ARBA" id="ARBA00022989"/>
    </source>
</evidence>
<protein>
    <recommendedName>
        <fullName evidence="6">Tetraspanin</fullName>
    </recommendedName>
</protein>
<proteinExistence type="inferred from homology"/>
<feature type="transmembrane region" description="Helical" evidence="6">
    <location>
        <begin position="248"/>
        <end position="271"/>
    </location>
</feature>
<comment type="subcellular location">
    <subcellularLocation>
        <location evidence="1 6">Membrane</location>
        <topology evidence="1 6">Multi-pass membrane protein</topology>
    </subcellularLocation>
</comment>
<evidence type="ECO:0000256" key="2">
    <source>
        <dbReference type="ARBA" id="ARBA00006840"/>
    </source>
</evidence>
<dbReference type="GO" id="GO:0016020">
    <property type="term" value="C:membrane"/>
    <property type="evidence" value="ECO:0007669"/>
    <property type="project" value="UniProtKB-SubCell"/>
</dbReference>
<evidence type="ECO:0000256" key="3">
    <source>
        <dbReference type="ARBA" id="ARBA00022692"/>
    </source>
</evidence>
<dbReference type="CTD" id="20212912"/>
<dbReference type="Gene3D" id="1.10.1450.10">
    <property type="entry name" value="Tetraspanin"/>
    <property type="match status" value="1"/>
</dbReference>
<sequence length="290" mass="32307">MPTIYNNLFQWSHPILIILNLLGLIAGLTFLGASLFLLVDKGDLLTGVMFLKLAQPACILLIASSVASICITSLGLIGVVKNNIWVLSIYAVVIVLIGLTALIGAVFAIINIVNYTDWIRDSMRESLNQRYGVDVGNNTRNTLETYIWDVAQQKWYCCGVEDNSWGVYRSSAWYDRQPGTKEYDRPLVPPSCCVTDQYGQVINQQKCQIWQAGPPKLVSGQFNEALFYSGCYTFGLTVLNRVSRGIIVMGFILGIIEIVTVFCTVLIIISIKRSKKTTYEKSDPFTPIHS</sequence>
<dbReference type="PANTHER" id="PTHR19282:SF452">
    <property type="entry name" value="LD03691P"/>
    <property type="match status" value="1"/>
</dbReference>
<dbReference type="KEGG" id="hro:HELRODRAFT_194149"/>
<evidence type="ECO:0000313" key="9">
    <source>
        <dbReference type="Proteomes" id="UP000015101"/>
    </source>
</evidence>
<dbReference type="EMBL" id="AMQM01007487">
    <property type="status" value="NOT_ANNOTATED_CDS"/>
    <property type="molecule type" value="Genomic_DNA"/>
</dbReference>
<dbReference type="PIRSF" id="PIRSF002419">
    <property type="entry name" value="Tetraspanin"/>
    <property type="match status" value="1"/>
</dbReference>
<dbReference type="InParanoid" id="T1FVR6"/>
<dbReference type="EMBL" id="KB097628">
    <property type="protein sequence ID" value="ESN93220.1"/>
    <property type="molecule type" value="Genomic_DNA"/>
</dbReference>
<keyword evidence="4 6" id="KW-1133">Transmembrane helix</keyword>
<dbReference type="RefSeq" id="XP_009028674.1">
    <property type="nucleotide sequence ID" value="XM_009030426.1"/>
</dbReference>
<dbReference type="OMA" id="HRPMANC"/>
<evidence type="ECO:0000256" key="1">
    <source>
        <dbReference type="ARBA" id="ARBA00004141"/>
    </source>
</evidence>
<gene>
    <name evidence="8" type="primary">20212912</name>
    <name evidence="7" type="ORF">HELRODRAFT_194149</name>
</gene>
<reference evidence="9" key="1">
    <citation type="submission" date="2012-12" db="EMBL/GenBank/DDBJ databases">
        <authorList>
            <person name="Hellsten U."/>
            <person name="Grimwood J."/>
            <person name="Chapman J.A."/>
            <person name="Shapiro H."/>
            <person name="Aerts A."/>
            <person name="Otillar R.P."/>
            <person name="Terry A.Y."/>
            <person name="Boore J.L."/>
            <person name="Simakov O."/>
            <person name="Marletaz F."/>
            <person name="Cho S.-J."/>
            <person name="Edsinger-Gonzales E."/>
            <person name="Havlak P."/>
            <person name="Kuo D.-H."/>
            <person name="Larsson T."/>
            <person name="Lv J."/>
            <person name="Arendt D."/>
            <person name="Savage R."/>
            <person name="Osoegawa K."/>
            <person name="de Jong P."/>
            <person name="Lindberg D.R."/>
            <person name="Seaver E.C."/>
            <person name="Weisblat D.A."/>
            <person name="Putnam N.H."/>
            <person name="Grigoriev I.V."/>
            <person name="Rokhsar D.S."/>
        </authorList>
    </citation>
    <scope>NUCLEOTIDE SEQUENCE</scope>
</reference>
<dbReference type="SUPFAM" id="SSF48652">
    <property type="entry name" value="Tetraspanin"/>
    <property type="match status" value="1"/>
</dbReference>
<evidence type="ECO:0000256" key="6">
    <source>
        <dbReference type="RuleBase" id="RU361218"/>
    </source>
</evidence>
<name>T1FVR6_HELRO</name>
<feature type="transmembrane region" description="Helical" evidence="6">
    <location>
        <begin position="15"/>
        <end position="39"/>
    </location>
</feature>
<keyword evidence="3 6" id="KW-0812">Transmembrane</keyword>
<comment type="similarity">
    <text evidence="2 6">Belongs to the tetraspanin (TM4SF) family.</text>
</comment>
<evidence type="ECO:0000256" key="5">
    <source>
        <dbReference type="ARBA" id="ARBA00023136"/>
    </source>
</evidence>
<dbReference type="PANTHER" id="PTHR19282">
    <property type="entry name" value="TETRASPANIN"/>
    <property type="match status" value="1"/>
</dbReference>
<reference evidence="8" key="3">
    <citation type="submission" date="2015-06" db="UniProtKB">
        <authorList>
            <consortium name="EnsemblMetazoa"/>
        </authorList>
    </citation>
    <scope>IDENTIFICATION</scope>
</reference>
<dbReference type="AlphaFoldDB" id="T1FVR6"/>
<feature type="transmembrane region" description="Helical" evidence="6">
    <location>
        <begin position="59"/>
        <end position="79"/>
    </location>
</feature>
<dbReference type="OrthoDB" id="438211at2759"/>
<evidence type="ECO:0000313" key="8">
    <source>
        <dbReference type="EnsemblMetazoa" id="HelroP194149"/>
    </source>
</evidence>
<accession>T1FVR6</accession>
<dbReference type="PRINTS" id="PR00259">
    <property type="entry name" value="TMFOUR"/>
</dbReference>
<dbReference type="GeneID" id="20212912"/>
<dbReference type="FunFam" id="1.10.1450.10:FF:000042">
    <property type="entry name" value="Tetraspanin"/>
    <property type="match status" value="1"/>
</dbReference>
<dbReference type="Proteomes" id="UP000015101">
    <property type="component" value="Unassembled WGS sequence"/>
</dbReference>
<organism evidence="8 9">
    <name type="scientific">Helobdella robusta</name>
    <name type="common">Californian leech</name>
    <dbReference type="NCBI Taxonomy" id="6412"/>
    <lineage>
        <taxon>Eukaryota</taxon>
        <taxon>Metazoa</taxon>
        <taxon>Spiralia</taxon>
        <taxon>Lophotrochozoa</taxon>
        <taxon>Annelida</taxon>
        <taxon>Clitellata</taxon>
        <taxon>Hirudinea</taxon>
        <taxon>Rhynchobdellida</taxon>
        <taxon>Glossiphoniidae</taxon>
        <taxon>Helobdella</taxon>
    </lineage>
</organism>
<dbReference type="HOGENOM" id="CLU_055524_4_0_1"/>
<keyword evidence="5 6" id="KW-0472">Membrane</keyword>
<dbReference type="InterPro" id="IPR008952">
    <property type="entry name" value="Tetraspanin_EC2_sf"/>
</dbReference>
<dbReference type="InterPro" id="IPR000301">
    <property type="entry name" value="Tetraspanin_animals"/>
</dbReference>
<keyword evidence="9" id="KW-1185">Reference proteome</keyword>
<dbReference type="eggNOG" id="KOG3882">
    <property type="taxonomic scope" value="Eukaryota"/>
</dbReference>
<reference evidence="7 9" key="2">
    <citation type="journal article" date="2013" name="Nature">
        <title>Insights into bilaterian evolution from three spiralian genomes.</title>
        <authorList>
            <person name="Simakov O."/>
            <person name="Marletaz F."/>
            <person name="Cho S.J."/>
            <person name="Edsinger-Gonzales E."/>
            <person name="Havlak P."/>
            <person name="Hellsten U."/>
            <person name="Kuo D.H."/>
            <person name="Larsson T."/>
            <person name="Lv J."/>
            <person name="Arendt D."/>
            <person name="Savage R."/>
            <person name="Osoegawa K."/>
            <person name="de Jong P."/>
            <person name="Grimwood J."/>
            <person name="Chapman J.A."/>
            <person name="Shapiro H."/>
            <person name="Aerts A."/>
            <person name="Otillar R.P."/>
            <person name="Terry A.Y."/>
            <person name="Boore J.L."/>
            <person name="Grigoriev I.V."/>
            <person name="Lindberg D.R."/>
            <person name="Seaver E.C."/>
            <person name="Weisblat D.A."/>
            <person name="Putnam N.H."/>
            <person name="Rokhsar D.S."/>
        </authorList>
    </citation>
    <scope>NUCLEOTIDE SEQUENCE</scope>
</reference>